<sequence>MEGNEAVSDRNIFEYSYFPGCSVITTAWESNQSLMQLCQTLGLNLVELEDWNCCGSSSAFTIDPELGFNLSARNLSMADPQRPLLVMCPRCLHYLRKVHQVIRQDKTVRKAQERRWRRPLSPDLEIIHFLEVVVKLEPRSWKQGSLNGLKFMPYFGCTLFRRPALRRERYYQGEIDKVLAALGAVPVTQGLTTHCCGSFLSVVRPQMVSRMVNRIIQSAQMAGAECLVTVCALCQLNLEIRCTLENKLPVFHFSEILALGLGAKDYESWFARHLVDPRPLLWERGLIK</sequence>
<feature type="domain" description="Cysteine-rich" evidence="2">
    <location>
        <begin position="156"/>
        <end position="238"/>
    </location>
</feature>
<evidence type="ECO:0000313" key="3">
    <source>
        <dbReference type="EMBL" id="HGB15446.1"/>
    </source>
</evidence>
<name>A0A7C3SJY9_9BACT</name>
<feature type="domain" description="Cysteine-rich" evidence="2">
    <location>
        <begin position="16"/>
        <end position="95"/>
    </location>
</feature>
<proteinExistence type="predicted"/>
<dbReference type="AlphaFoldDB" id="A0A7C3SJY9"/>
<dbReference type="InterPro" id="IPR004017">
    <property type="entry name" value="Cys_rich_dom"/>
</dbReference>
<dbReference type="EMBL" id="DTHB01000053">
    <property type="protein sequence ID" value="HGB15446.1"/>
    <property type="molecule type" value="Genomic_DNA"/>
</dbReference>
<dbReference type="PANTHER" id="PTHR42947:SF1">
    <property type="entry name" value="COB--COM HETERODISULFIDE REDUCTASE SUBUNIT B 1"/>
    <property type="match status" value="1"/>
</dbReference>
<evidence type="ECO:0000259" key="2">
    <source>
        <dbReference type="Pfam" id="PF02754"/>
    </source>
</evidence>
<dbReference type="Pfam" id="PF02754">
    <property type="entry name" value="CCG"/>
    <property type="match status" value="2"/>
</dbReference>
<dbReference type="Gene3D" id="1.20.1050.140">
    <property type="match status" value="1"/>
</dbReference>
<gene>
    <name evidence="3" type="ORF">ENV62_09470</name>
</gene>
<dbReference type="GO" id="GO:0016491">
    <property type="term" value="F:oxidoreductase activity"/>
    <property type="evidence" value="ECO:0007669"/>
    <property type="project" value="UniProtKB-KW"/>
</dbReference>
<dbReference type="InterPro" id="IPR051278">
    <property type="entry name" value="HdrB/HdrD_reductase"/>
</dbReference>
<organism evidence="3">
    <name type="scientific">Desulfobacca acetoxidans</name>
    <dbReference type="NCBI Taxonomy" id="60893"/>
    <lineage>
        <taxon>Bacteria</taxon>
        <taxon>Pseudomonadati</taxon>
        <taxon>Thermodesulfobacteriota</taxon>
        <taxon>Desulfobaccia</taxon>
        <taxon>Desulfobaccales</taxon>
        <taxon>Desulfobaccaceae</taxon>
        <taxon>Desulfobacca</taxon>
    </lineage>
</organism>
<evidence type="ECO:0000256" key="1">
    <source>
        <dbReference type="ARBA" id="ARBA00023002"/>
    </source>
</evidence>
<keyword evidence="1" id="KW-0560">Oxidoreductase</keyword>
<protein>
    <recommendedName>
        <fullName evidence="2">Cysteine-rich domain-containing protein</fullName>
    </recommendedName>
</protein>
<reference evidence="3" key="1">
    <citation type="journal article" date="2020" name="mSystems">
        <title>Genome- and Community-Level Interaction Insights into Carbon Utilization and Element Cycling Functions of Hydrothermarchaeota in Hydrothermal Sediment.</title>
        <authorList>
            <person name="Zhou Z."/>
            <person name="Liu Y."/>
            <person name="Xu W."/>
            <person name="Pan J."/>
            <person name="Luo Z.H."/>
            <person name="Li M."/>
        </authorList>
    </citation>
    <scope>NUCLEOTIDE SEQUENCE [LARGE SCALE GENOMIC DNA]</scope>
    <source>
        <strain evidence="3">SpSt-776</strain>
    </source>
</reference>
<accession>A0A7C3SJY9</accession>
<dbReference type="PANTHER" id="PTHR42947">
    <property type="entry name" value="COB--COM HETERODISULFIDE REDUCTASE SUBUNIT B 1"/>
    <property type="match status" value="1"/>
</dbReference>
<comment type="caution">
    <text evidence="3">The sequence shown here is derived from an EMBL/GenBank/DDBJ whole genome shotgun (WGS) entry which is preliminary data.</text>
</comment>